<evidence type="ECO:0000256" key="2">
    <source>
        <dbReference type="SAM" id="SignalP"/>
    </source>
</evidence>
<dbReference type="EMBL" id="NOXT01000071">
    <property type="protein sequence ID" value="OYQ34050.1"/>
    <property type="molecule type" value="Genomic_DNA"/>
</dbReference>
<dbReference type="AlphaFoldDB" id="A0A255Z062"/>
<proteinExistence type="predicted"/>
<dbReference type="NCBIfam" id="TIGR02595">
    <property type="entry name" value="PEP_CTERM"/>
    <property type="match status" value="1"/>
</dbReference>
<name>A0A255Z062_9SPHN</name>
<evidence type="ECO:0000259" key="3">
    <source>
        <dbReference type="Pfam" id="PF07589"/>
    </source>
</evidence>
<evidence type="ECO:0000313" key="4">
    <source>
        <dbReference type="EMBL" id="OYQ34050.1"/>
    </source>
</evidence>
<keyword evidence="2" id="KW-0732">Signal</keyword>
<dbReference type="Proteomes" id="UP000216991">
    <property type="component" value="Unassembled WGS sequence"/>
</dbReference>
<accession>A0A255Z062</accession>
<evidence type="ECO:0000313" key="5">
    <source>
        <dbReference type="Proteomes" id="UP000216991"/>
    </source>
</evidence>
<reference evidence="4 5" key="1">
    <citation type="submission" date="2017-07" db="EMBL/GenBank/DDBJ databases">
        <title>Sandarakinorhabdus cyanobacteriorum sp. nov., a novel bacterium isolated from cyanobacterial aggregates in a eutrophic lake.</title>
        <authorList>
            <person name="Cai H."/>
        </authorList>
    </citation>
    <scope>NUCLEOTIDE SEQUENCE [LARGE SCALE GENOMIC DNA]</scope>
    <source>
        <strain evidence="4 5">TH057</strain>
    </source>
</reference>
<feature type="chain" id="PRO_5012694024" description="Ice-binding protein C-terminal domain-containing protein" evidence="2">
    <location>
        <begin position="20"/>
        <end position="223"/>
    </location>
</feature>
<protein>
    <recommendedName>
        <fullName evidence="3">Ice-binding protein C-terminal domain-containing protein</fullName>
    </recommendedName>
</protein>
<keyword evidence="1" id="KW-1133">Transmembrane helix</keyword>
<feature type="signal peptide" evidence="2">
    <location>
        <begin position="1"/>
        <end position="19"/>
    </location>
</feature>
<organism evidence="4 5">
    <name type="scientific">Sandarakinorhabdus cyanobacteriorum</name>
    <dbReference type="NCBI Taxonomy" id="1981098"/>
    <lineage>
        <taxon>Bacteria</taxon>
        <taxon>Pseudomonadati</taxon>
        <taxon>Pseudomonadota</taxon>
        <taxon>Alphaproteobacteria</taxon>
        <taxon>Sphingomonadales</taxon>
        <taxon>Sphingosinicellaceae</taxon>
        <taxon>Sandarakinorhabdus</taxon>
    </lineage>
</organism>
<comment type="caution">
    <text evidence="4">The sequence shown here is derived from an EMBL/GenBank/DDBJ whole genome shotgun (WGS) entry which is preliminary data.</text>
</comment>
<keyword evidence="1" id="KW-0472">Membrane</keyword>
<dbReference type="NCBIfam" id="NF035944">
    <property type="entry name" value="PEPxxWA-CTERM"/>
    <property type="match status" value="1"/>
</dbReference>
<feature type="transmembrane region" description="Helical" evidence="1">
    <location>
        <begin position="191"/>
        <end position="208"/>
    </location>
</feature>
<gene>
    <name evidence="4" type="ORF">CHU93_02570</name>
</gene>
<dbReference type="InterPro" id="IPR013424">
    <property type="entry name" value="Ice-binding_C"/>
</dbReference>
<dbReference type="Pfam" id="PF07589">
    <property type="entry name" value="PEP-CTERM"/>
    <property type="match status" value="1"/>
</dbReference>
<keyword evidence="1" id="KW-0812">Transmembrane</keyword>
<evidence type="ECO:0000256" key="1">
    <source>
        <dbReference type="SAM" id="Phobius"/>
    </source>
</evidence>
<dbReference type="RefSeq" id="WP_094472625.1">
    <property type="nucleotide sequence ID" value="NZ_NOXT01000071.1"/>
</dbReference>
<sequence>MNATGYAALLLLAAAPASAQISFDRGSIDIQGTGSTSAALGSGLQTGSFGFSDYSACDGQEEYCLTLPYGGRYANGGFAISITGNSLRYRFDLWQGSDIGGPLANDYLLEASFISDTPVRLRSAGRTSISLANGCGGCSHVFDIGSASANLRPDGRWDIGFTAFVQGNANAGGQRLVQEGRLKIAAVPEPASWALLIAGFGLVGAVARRRARQAALRRRYCAV</sequence>
<feature type="domain" description="Ice-binding protein C-terminal" evidence="3">
    <location>
        <begin position="186"/>
        <end position="210"/>
    </location>
</feature>
<keyword evidence="5" id="KW-1185">Reference proteome</keyword>